<dbReference type="Proteomes" id="UP001470230">
    <property type="component" value="Unassembled WGS sequence"/>
</dbReference>
<dbReference type="Gene3D" id="3.40.50.300">
    <property type="entry name" value="P-loop containing nucleotide triphosphate hydrolases"/>
    <property type="match status" value="1"/>
</dbReference>
<sequence>MDKRKVAIVGNTGVGKTYLLKKFMGTLSQDEVPSPTNAANFEQAPIQTDNGTVYLEIWDTAGQERFNSIVKMYLRNTHVAFICFDCTSTDSTNVIDWANLVLNVSQYCVLFLVATKSDLLNNQNTEAKIQSFMNKITKSHKEFAATFITSGFNGNNIKELFQKAAEVKLLEQKPEPKPIPLNYINKGGNDPGGNDPGGKCC</sequence>
<evidence type="ECO:0000256" key="1">
    <source>
        <dbReference type="ARBA" id="ARBA00022741"/>
    </source>
</evidence>
<keyword evidence="1" id="KW-0547">Nucleotide-binding</keyword>
<keyword evidence="4" id="KW-1185">Reference proteome</keyword>
<dbReference type="InterPro" id="IPR001806">
    <property type="entry name" value="Small_GTPase"/>
</dbReference>
<dbReference type="SMART" id="SM00175">
    <property type="entry name" value="RAB"/>
    <property type="match status" value="1"/>
</dbReference>
<gene>
    <name evidence="3" type="ORF">M9Y10_045665</name>
</gene>
<dbReference type="PANTHER" id="PTHR47978">
    <property type="match status" value="1"/>
</dbReference>
<proteinExistence type="predicted"/>
<evidence type="ECO:0000313" key="4">
    <source>
        <dbReference type="Proteomes" id="UP001470230"/>
    </source>
</evidence>
<dbReference type="SUPFAM" id="SSF52540">
    <property type="entry name" value="P-loop containing nucleoside triphosphate hydrolases"/>
    <property type="match status" value="1"/>
</dbReference>
<dbReference type="SMART" id="SM00173">
    <property type="entry name" value="RAS"/>
    <property type="match status" value="1"/>
</dbReference>
<evidence type="ECO:0000313" key="3">
    <source>
        <dbReference type="EMBL" id="KAK8883017.1"/>
    </source>
</evidence>
<protein>
    <recommendedName>
        <fullName evidence="5">Small GTP-binding protein</fullName>
    </recommendedName>
</protein>
<organism evidence="3 4">
    <name type="scientific">Tritrichomonas musculus</name>
    <dbReference type="NCBI Taxonomy" id="1915356"/>
    <lineage>
        <taxon>Eukaryota</taxon>
        <taxon>Metamonada</taxon>
        <taxon>Parabasalia</taxon>
        <taxon>Tritrichomonadida</taxon>
        <taxon>Tritrichomonadidae</taxon>
        <taxon>Tritrichomonas</taxon>
    </lineage>
</organism>
<name>A0ABR2JWA3_9EUKA</name>
<evidence type="ECO:0000256" key="2">
    <source>
        <dbReference type="SAM" id="MobiDB-lite"/>
    </source>
</evidence>
<dbReference type="InterPro" id="IPR005225">
    <property type="entry name" value="Small_GTP-bd"/>
</dbReference>
<dbReference type="CDD" id="cd00154">
    <property type="entry name" value="Rab"/>
    <property type="match status" value="1"/>
</dbReference>
<reference evidence="3 4" key="1">
    <citation type="submission" date="2024-04" db="EMBL/GenBank/DDBJ databases">
        <title>Tritrichomonas musculus Genome.</title>
        <authorList>
            <person name="Alves-Ferreira E."/>
            <person name="Grigg M."/>
            <person name="Lorenzi H."/>
            <person name="Galac M."/>
        </authorList>
    </citation>
    <scope>NUCLEOTIDE SEQUENCE [LARGE SCALE GENOMIC DNA]</scope>
    <source>
        <strain evidence="3 4">EAF2021</strain>
    </source>
</reference>
<feature type="compositionally biased region" description="Gly residues" evidence="2">
    <location>
        <begin position="189"/>
        <end position="201"/>
    </location>
</feature>
<dbReference type="InterPro" id="IPR027417">
    <property type="entry name" value="P-loop_NTPase"/>
</dbReference>
<accession>A0ABR2JWA3</accession>
<dbReference type="PRINTS" id="PR00449">
    <property type="entry name" value="RASTRNSFRMNG"/>
</dbReference>
<comment type="caution">
    <text evidence="3">The sequence shown here is derived from an EMBL/GenBank/DDBJ whole genome shotgun (WGS) entry which is preliminary data.</text>
</comment>
<feature type="region of interest" description="Disordered" evidence="2">
    <location>
        <begin position="180"/>
        <end position="201"/>
    </location>
</feature>
<dbReference type="Pfam" id="PF00071">
    <property type="entry name" value="Ras"/>
    <property type="match status" value="1"/>
</dbReference>
<dbReference type="SMART" id="SM00174">
    <property type="entry name" value="RHO"/>
    <property type="match status" value="1"/>
</dbReference>
<dbReference type="EMBL" id="JAPFFF010000009">
    <property type="protein sequence ID" value="KAK8883017.1"/>
    <property type="molecule type" value="Genomic_DNA"/>
</dbReference>
<dbReference type="PROSITE" id="PS51419">
    <property type="entry name" value="RAB"/>
    <property type="match status" value="1"/>
</dbReference>
<dbReference type="NCBIfam" id="TIGR00231">
    <property type="entry name" value="small_GTP"/>
    <property type="match status" value="1"/>
</dbReference>
<evidence type="ECO:0008006" key="5">
    <source>
        <dbReference type="Google" id="ProtNLM"/>
    </source>
</evidence>